<dbReference type="AlphaFoldDB" id="A0A699VEY9"/>
<feature type="non-terminal residue" evidence="1">
    <location>
        <position position="1"/>
    </location>
</feature>
<gene>
    <name evidence="1" type="ORF">Tci_904508</name>
</gene>
<protein>
    <submittedName>
        <fullName evidence="1">Uncharacterized protein</fullName>
    </submittedName>
</protein>
<evidence type="ECO:0000313" key="1">
    <source>
        <dbReference type="EMBL" id="GFD32539.1"/>
    </source>
</evidence>
<accession>A0A699VEY9</accession>
<proteinExistence type="predicted"/>
<dbReference type="EMBL" id="BKCJ011425597">
    <property type="protein sequence ID" value="GFD32539.1"/>
    <property type="molecule type" value="Genomic_DNA"/>
</dbReference>
<comment type="caution">
    <text evidence="1">The sequence shown here is derived from an EMBL/GenBank/DDBJ whole genome shotgun (WGS) entry which is preliminary data.</text>
</comment>
<reference evidence="1" key="1">
    <citation type="journal article" date="2019" name="Sci. Rep.">
        <title>Draft genome of Tanacetum cinerariifolium, the natural source of mosquito coil.</title>
        <authorList>
            <person name="Yamashiro T."/>
            <person name="Shiraishi A."/>
            <person name="Satake H."/>
            <person name="Nakayama K."/>
        </authorList>
    </citation>
    <scope>NUCLEOTIDE SEQUENCE</scope>
</reference>
<name>A0A699VEY9_TANCI</name>
<sequence length="155" mass="17128">RGVSGLASQRLRAERDARQAMDDQRTDVAVVAAVGRCDDRAIMLAEGQQGFFVAQAFQQSQAQRLARAFVLACGVLHRTVAERLRLVVIVRSHERQGVGEYVFATVEAGAQGVQVSHVSFPWQTRPAGRRWLLSDKGISTRCTACHRPLRGHHRG</sequence>
<organism evidence="1">
    <name type="scientific">Tanacetum cinerariifolium</name>
    <name type="common">Dalmatian daisy</name>
    <name type="synonym">Chrysanthemum cinerariifolium</name>
    <dbReference type="NCBI Taxonomy" id="118510"/>
    <lineage>
        <taxon>Eukaryota</taxon>
        <taxon>Viridiplantae</taxon>
        <taxon>Streptophyta</taxon>
        <taxon>Embryophyta</taxon>
        <taxon>Tracheophyta</taxon>
        <taxon>Spermatophyta</taxon>
        <taxon>Magnoliopsida</taxon>
        <taxon>eudicotyledons</taxon>
        <taxon>Gunneridae</taxon>
        <taxon>Pentapetalae</taxon>
        <taxon>asterids</taxon>
        <taxon>campanulids</taxon>
        <taxon>Asterales</taxon>
        <taxon>Asteraceae</taxon>
        <taxon>Asteroideae</taxon>
        <taxon>Anthemideae</taxon>
        <taxon>Anthemidinae</taxon>
        <taxon>Tanacetum</taxon>
    </lineage>
</organism>